<dbReference type="InterPro" id="IPR011933">
    <property type="entry name" value="Double_TM_dom"/>
</dbReference>
<dbReference type="Pfam" id="PF13519">
    <property type="entry name" value="VWA_2"/>
    <property type="match status" value="1"/>
</dbReference>
<dbReference type="InterPro" id="IPR013783">
    <property type="entry name" value="Ig-like_fold"/>
</dbReference>
<feature type="transmembrane region" description="Helical" evidence="1">
    <location>
        <begin position="723"/>
        <end position="747"/>
    </location>
</feature>
<sequence length="749" mass="83551">MSQTLSQPLLAFGFASPWLLMGLLAAGVPVLIHLLHKRKFIETEWAAMKFLLAATKKYSRRVRFEQLLILLVRCLILLLLAVAFSRPYWSVKGAFFETAAPVHRILVIDTSFSMRWQNDGREKFASAKELAETLVSDSNTGDAFQLIQISSVSPQTLISRPSRQQAYVLDEISRLQPTEEYGDVTQALQSALEFLNQAQELAQKEVIVISDFQAKSWAPLEGEAGDARVLSLLEAISKKATLVLKDVGQADEPNLAIVDFSSPSIFATLNQPVRLGVTLHNFSPLNREAVNLQLYVDGQLVNQKQISLPANTDTQAEFTHQFTRVGDHRLEVRIGEDQLPLDNRRWKVMPVKKEINVLLVNGRQSGEAMGRATDFLELALSPSLREQPWQGAIKPQVISEGELANTELELYDAVVISDVALFTDHERDLLKGYVKRGGGLIVSLGAQVDANNYNQTLFQTGSGLMNVKLLDRQGDAKQKSKIFEFDPLQYQHPVIEIFKGNPDAGLETTQIYEYVQTEVPANSNTRLVLNFDTGDPAVIESTLGRGKILLITTSLDRRWGSWAVWPSFPPMMNEFVLDVATGKWSRRESLVGQPLEILAREDQLALTPRIQAPDQAEYPLRSILDRNAESRMITFDQTQLSGIYELDWGVASAEKMLFAVNVSPLESDLAHIGPQVIPPHYFRRPDSFAPLAAELPAERTTQTGLAENLLLTVLALIVVEQLLLWRFSVGALTFLAVMCLACLSLFFQS</sequence>
<dbReference type="InterPro" id="IPR002035">
    <property type="entry name" value="VWF_A"/>
</dbReference>
<dbReference type="SUPFAM" id="SSF53300">
    <property type="entry name" value="vWA-like"/>
    <property type="match status" value="1"/>
</dbReference>
<evidence type="ECO:0000259" key="2">
    <source>
        <dbReference type="SMART" id="SM00327"/>
    </source>
</evidence>
<dbReference type="EMBL" id="CP036266">
    <property type="protein sequence ID" value="QDT24543.1"/>
    <property type="molecule type" value="Genomic_DNA"/>
</dbReference>
<dbReference type="Pfam" id="PF07584">
    <property type="entry name" value="BatA"/>
    <property type="match status" value="1"/>
</dbReference>
<keyword evidence="1" id="KW-1133">Transmembrane helix</keyword>
<dbReference type="Gene3D" id="2.60.40.10">
    <property type="entry name" value="Immunoglobulins"/>
    <property type="match status" value="1"/>
</dbReference>
<dbReference type="Pfam" id="PF07705">
    <property type="entry name" value="CARDB"/>
    <property type="match status" value="1"/>
</dbReference>
<dbReference type="CDD" id="cd00198">
    <property type="entry name" value="vWFA"/>
    <property type="match status" value="1"/>
</dbReference>
<dbReference type="Proteomes" id="UP000320421">
    <property type="component" value="Chromosome"/>
</dbReference>
<evidence type="ECO:0000313" key="3">
    <source>
        <dbReference type="EMBL" id="QDT24543.1"/>
    </source>
</evidence>
<dbReference type="InterPro" id="IPR011635">
    <property type="entry name" value="CARDB"/>
</dbReference>
<feature type="domain" description="VWFA" evidence="2">
    <location>
        <begin position="101"/>
        <end position="281"/>
    </location>
</feature>
<evidence type="ECO:0000313" key="4">
    <source>
        <dbReference type="Proteomes" id="UP000320421"/>
    </source>
</evidence>
<dbReference type="Gene3D" id="3.40.50.410">
    <property type="entry name" value="von Willebrand factor, type A domain"/>
    <property type="match status" value="1"/>
</dbReference>
<dbReference type="InterPro" id="IPR024163">
    <property type="entry name" value="Aerotolerance_reg_N"/>
</dbReference>
<organism evidence="3 4">
    <name type="scientific">Gimesia chilikensis</name>
    <dbReference type="NCBI Taxonomy" id="2605989"/>
    <lineage>
        <taxon>Bacteria</taxon>
        <taxon>Pseudomonadati</taxon>
        <taxon>Planctomycetota</taxon>
        <taxon>Planctomycetia</taxon>
        <taxon>Planctomycetales</taxon>
        <taxon>Planctomycetaceae</taxon>
        <taxon>Gimesia</taxon>
    </lineage>
</organism>
<dbReference type="AlphaFoldDB" id="A0A517PYW5"/>
<keyword evidence="1" id="KW-0812">Transmembrane</keyword>
<accession>A0A517PYW5</accession>
<dbReference type="SMART" id="SM00327">
    <property type="entry name" value="VWA"/>
    <property type="match status" value="1"/>
</dbReference>
<reference evidence="3 4" key="1">
    <citation type="submission" date="2019-02" db="EMBL/GenBank/DDBJ databases">
        <title>Deep-cultivation of Planctomycetes and their phenomic and genomic characterization uncovers novel biology.</title>
        <authorList>
            <person name="Wiegand S."/>
            <person name="Jogler M."/>
            <person name="Boedeker C."/>
            <person name="Pinto D."/>
            <person name="Vollmers J."/>
            <person name="Rivas-Marin E."/>
            <person name="Kohn T."/>
            <person name="Peeters S.H."/>
            <person name="Heuer A."/>
            <person name="Rast P."/>
            <person name="Oberbeckmann S."/>
            <person name="Bunk B."/>
            <person name="Jeske O."/>
            <person name="Meyerdierks A."/>
            <person name="Storesund J.E."/>
            <person name="Kallscheuer N."/>
            <person name="Luecker S."/>
            <person name="Lage O.M."/>
            <person name="Pohl T."/>
            <person name="Merkel B.J."/>
            <person name="Hornburger P."/>
            <person name="Mueller R.-W."/>
            <person name="Bruemmer F."/>
            <person name="Labrenz M."/>
            <person name="Spormann A.M."/>
            <person name="Op den Camp H."/>
            <person name="Overmann J."/>
            <person name="Amann R."/>
            <person name="Jetten M.S.M."/>
            <person name="Mascher T."/>
            <person name="Medema M.H."/>
            <person name="Devos D.P."/>
            <person name="Kaster A.-K."/>
            <person name="Ovreas L."/>
            <person name="Rohde M."/>
            <person name="Galperin M.Y."/>
            <person name="Jogler C."/>
        </authorList>
    </citation>
    <scope>NUCLEOTIDE SEQUENCE [LARGE SCALE GENOMIC DNA]</scope>
    <source>
        <strain evidence="3 4">HG66A1</strain>
    </source>
</reference>
<protein>
    <recommendedName>
        <fullName evidence="2">VWFA domain-containing protein</fullName>
    </recommendedName>
</protein>
<gene>
    <name evidence="3" type="ORF">HG66A1_63770</name>
</gene>
<dbReference type="Gene3D" id="3.40.50.880">
    <property type="match status" value="1"/>
</dbReference>
<evidence type="ECO:0000256" key="1">
    <source>
        <dbReference type="SAM" id="Phobius"/>
    </source>
</evidence>
<dbReference type="PANTHER" id="PTHR37464:SF1">
    <property type="entry name" value="BLL2463 PROTEIN"/>
    <property type="match status" value="1"/>
</dbReference>
<proteinExistence type="predicted"/>
<feature type="transmembrane region" description="Helical" evidence="1">
    <location>
        <begin position="12"/>
        <end position="35"/>
    </location>
</feature>
<dbReference type="OrthoDB" id="251556at2"/>
<keyword evidence="4" id="KW-1185">Reference proteome</keyword>
<dbReference type="PANTHER" id="PTHR37464">
    <property type="entry name" value="BLL2463 PROTEIN"/>
    <property type="match status" value="1"/>
</dbReference>
<dbReference type="SUPFAM" id="SSF52317">
    <property type="entry name" value="Class I glutamine amidotransferase-like"/>
    <property type="match status" value="1"/>
</dbReference>
<dbReference type="InterPro" id="IPR036465">
    <property type="entry name" value="vWFA_dom_sf"/>
</dbReference>
<dbReference type="InterPro" id="IPR029062">
    <property type="entry name" value="Class_I_gatase-like"/>
</dbReference>
<dbReference type="RefSeq" id="WP_145193315.1">
    <property type="nucleotide sequence ID" value="NZ_CP036266.1"/>
</dbReference>
<name>A0A517PYW5_9PLAN</name>
<dbReference type="NCBIfam" id="TIGR02226">
    <property type="entry name" value="two_anch"/>
    <property type="match status" value="1"/>
</dbReference>
<keyword evidence="1" id="KW-0472">Membrane</keyword>
<dbReference type="CDD" id="cd03143">
    <property type="entry name" value="A4_beta-galactosidase_middle_domain"/>
    <property type="match status" value="1"/>
</dbReference>
<feature type="transmembrane region" description="Helical" evidence="1">
    <location>
        <begin position="67"/>
        <end position="89"/>
    </location>
</feature>